<feature type="transmembrane region" description="Helical" evidence="1">
    <location>
        <begin position="56"/>
        <end position="78"/>
    </location>
</feature>
<dbReference type="Proteomes" id="UP001141253">
    <property type="component" value="Chromosome 17"/>
</dbReference>
<feature type="transmembrane region" description="Helical" evidence="1">
    <location>
        <begin position="84"/>
        <end position="111"/>
    </location>
</feature>
<organism evidence="2 3">
    <name type="scientific">Salix suchowensis</name>
    <dbReference type="NCBI Taxonomy" id="1278906"/>
    <lineage>
        <taxon>Eukaryota</taxon>
        <taxon>Viridiplantae</taxon>
        <taxon>Streptophyta</taxon>
        <taxon>Embryophyta</taxon>
        <taxon>Tracheophyta</taxon>
        <taxon>Spermatophyta</taxon>
        <taxon>Magnoliopsida</taxon>
        <taxon>eudicotyledons</taxon>
        <taxon>Gunneridae</taxon>
        <taxon>Pentapetalae</taxon>
        <taxon>rosids</taxon>
        <taxon>fabids</taxon>
        <taxon>Malpighiales</taxon>
        <taxon>Salicaceae</taxon>
        <taxon>Saliceae</taxon>
        <taxon>Salix</taxon>
    </lineage>
</organism>
<keyword evidence="1" id="KW-0472">Membrane</keyword>
<reference evidence="2" key="1">
    <citation type="submission" date="2022-10" db="EMBL/GenBank/DDBJ databases">
        <authorList>
            <person name="Hyden B.L."/>
            <person name="Feng K."/>
            <person name="Yates T."/>
            <person name="Jawdy S."/>
            <person name="Smart L.B."/>
            <person name="Muchero W."/>
        </authorList>
    </citation>
    <scope>NUCLEOTIDE SEQUENCE</scope>
    <source>
        <tissue evidence="2">Shoot tip</tissue>
    </source>
</reference>
<reference evidence="2" key="2">
    <citation type="journal article" date="2023" name="Int. J. Mol. Sci.">
        <title>De Novo Assembly and Annotation of 11 Diverse Shrub Willow (Salix) Genomes Reveals Novel Gene Organization in Sex-Linked Regions.</title>
        <authorList>
            <person name="Hyden B."/>
            <person name="Feng K."/>
            <person name="Yates T.B."/>
            <person name="Jawdy S."/>
            <person name="Cereghino C."/>
            <person name="Smart L.B."/>
            <person name="Muchero W."/>
        </authorList>
    </citation>
    <scope>NUCLEOTIDE SEQUENCE</scope>
    <source>
        <tissue evidence="2">Shoot tip</tissue>
    </source>
</reference>
<keyword evidence="1" id="KW-0812">Transmembrane</keyword>
<evidence type="ECO:0000313" key="3">
    <source>
        <dbReference type="Proteomes" id="UP001141253"/>
    </source>
</evidence>
<comment type="caution">
    <text evidence="2">The sequence shown here is derived from an EMBL/GenBank/DDBJ whole genome shotgun (WGS) entry which is preliminary data.</text>
</comment>
<sequence length="127" mass="14423">MTLVNPCSVLPHIPIDLCSHSLMQYPSRRSWSLFTFLHGEPTDFCAISDIISPPSILFFFLLLLLLLPFTFIVITIFLSFVLTLVIILTIICIIIINIVPIFSLILDILLFRSILLHPQSLEPIALF</sequence>
<protein>
    <submittedName>
        <fullName evidence="2">Uncharacterized protein</fullName>
    </submittedName>
</protein>
<keyword evidence="3" id="KW-1185">Reference proteome</keyword>
<evidence type="ECO:0000256" key="1">
    <source>
        <dbReference type="SAM" id="Phobius"/>
    </source>
</evidence>
<keyword evidence="1" id="KW-1133">Transmembrane helix</keyword>
<gene>
    <name evidence="2" type="ORF">OIU77_002219</name>
</gene>
<name>A0ABQ9B410_9ROSI</name>
<dbReference type="EMBL" id="JAPFFI010000013">
    <property type="protein sequence ID" value="KAJ6371855.1"/>
    <property type="molecule type" value="Genomic_DNA"/>
</dbReference>
<proteinExistence type="predicted"/>
<evidence type="ECO:0000313" key="2">
    <source>
        <dbReference type="EMBL" id="KAJ6371855.1"/>
    </source>
</evidence>
<accession>A0ABQ9B410</accession>